<gene>
    <name evidence="2" type="ORF">ACHAWO_009228</name>
</gene>
<feature type="compositionally biased region" description="Acidic residues" evidence="1">
    <location>
        <begin position="179"/>
        <end position="191"/>
    </location>
</feature>
<dbReference type="AlphaFoldDB" id="A0ABD3NDN2"/>
<sequence>MGLITKLKSRRKDDRFTFFAIRRTKSSAESNNSGLFTRKDSPKKLTHTLSQLTIVSIPKAYKEEERFNWLTNELDSFQYKPSDSVKATRRAGVAKAEKNTGKAPEQENDCLVSDWLFPCWGSPRLTDKDGKTAFTNLESRDETSYSSGSTEVQDNKEGEILEAKPVDDVSDITSTPSEDCSEDDSEDEDCDLSCSSPAPGPRSSPVIGLEDDDALSLSSSES</sequence>
<organism evidence="2 3">
    <name type="scientific">Cyclotella atomus</name>
    <dbReference type="NCBI Taxonomy" id="382360"/>
    <lineage>
        <taxon>Eukaryota</taxon>
        <taxon>Sar</taxon>
        <taxon>Stramenopiles</taxon>
        <taxon>Ochrophyta</taxon>
        <taxon>Bacillariophyta</taxon>
        <taxon>Coscinodiscophyceae</taxon>
        <taxon>Thalassiosirophycidae</taxon>
        <taxon>Stephanodiscales</taxon>
        <taxon>Stephanodiscaceae</taxon>
        <taxon>Cyclotella</taxon>
    </lineage>
</organism>
<accession>A0ABD3NDN2</accession>
<dbReference type="EMBL" id="JALLPJ020001207">
    <property type="protein sequence ID" value="KAL3774160.1"/>
    <property type="molecule type" value="Genomic_DNA"/>
</dbReference>
<protein>
    <submittedName>
        <fullName evidence="2">Uncharacterized protein</fullName>
    </submittedName>
</protein>
<evidence type="ECO:0000313" key="3">
    <source>
        <dbReference type="Proteomes" id="UP001530400"/>
    </source>
</evidence>
<name>A0ABD3NDN2_9STRA</name>
<keyword evidence="3" id="KW-1185">Reference proteome</keyword>
<evidence type="ECO:0000256" key="1">
    <source>
        <dbReference type="SAM" id="MobiDB-lite"/>
    </source>
</evidence>
<feature type="region of interest" description="Disordered" evidence="1">
    <location>
        <begin position="139"/>
        <end position="222"/>
    </location>
</feature>
<reference evidence="2 3" key="1">
    <citation type="submission" date="2024-10" db="EMBL/GenBank/DDBJ databases">
        <title>Updated reference genomes for cyclostephanoid diatoms.</title>
        <authorList>
            <person name="Roberts W.R."/>
            <person name="Alverson A.J."/>
        </authorList>
    </citation>
    <scope>NUCLEOTIDE SEQUENCE [LARGE SCALE GENOMIC DNA]</scope>
    <source>
        <strain evidence="2 3">AJA010-31</strain>
    </source>
</reference>
<comment type="caution">
    <text evidence="2">The sequence shown here is derived from an EMBL/GenBank/DDBJ whole genome shotgun (WGS) entry which is preliminary data.</text>
</comment>
<feature type="compositionally biased region" description="Basic and acidic residues" evidence="1">
    <location>
        <begin position="153"/>
        <end position="167"/>
    </location>
</feature>
<proteinExistence type="predicted"/>
<dbReference type="Proteomes" id="UP001530400">
    <property type="component" value="Unassembled WGS sequence"/>
</dbReference>
<evidence type="ECO:0000313" key="2">
    <source>
        <dbReference type="EMBL" id="KAL3774160.1"/>
    </source>
</evidence>